<name>A0A8R2JU64_ACYPI</name>
<evidence type="ECO:0000256" key="1">
    <source>
        <dbReference type="ARBA" id="ARBA00022441"/>
    </source>
</evidence>
<evidence type="ECO:0000313" key="3">
    <source>
        <dbReference type="EnsemblMetazoa" id="XP_029346290.1"/>
    </source>
</evidence>
<dbReference type="PANTHER" id="PTHR46344:SF27">
    <property type="entry name" value="KELCH REPEAT SUPERFAMILY PROTEIN"/>
    <property type="match status" value="1"/>
</dbReference>
<dbReference type="InterPro" id="IPR006652">
    <property type="entry name" value="Kelch_1"/>
</dbReference>
<dbReference type="RefSeq" id="XP_029346290.1">
    <property type="nucleotide sequence ID" value="XM_029490430.1"/>
</dbReference>
<dbReference type="Proteomes" id="UP000007819">
    <property type="component" value="Chromosome A2"/>
</dbReference>
<dbReference type="Pfam" id="PF01344">
    <property type="entry name" value="Kelch_1"/>
    <property type="match status" value="3"/>
</dbReference>
<keyword evidence="1" id="KW-0880">Kelch repeat</keyword>
<dbReference type="PANTHER" id="PTHR46344">
    <property type="entry name" value="OS02G0202900 PROTEIN"/>
    <property type="match status" value="1"/>
</dbReference>
<reference evidence="3" key="2">
    <citation type="submission" date="2022-06" db="UniProtKB">
        <authorList>
            <consortium name="EnsemblMetazoa"/>
        </authorList>
    </citation>
    <scope>IDENTIFICATION</scope>
</reference>
<evidence type="ECO:0000313" key="4">
    <source>
        <dbReference type="Proteomes" id="UP000007819"/>
    </source>
</evidence>
<dbReference type="SMART" id="SM00612">
    <property type="entry name" value="Kelch"/>
    <property type="match status" value="3"/>
</dbReference>
<dbReference type="EnsemblMetazoa" id="XM_029490430.1">
    <property type="protein sequence ID" value="XP_029346290.1"/>
    <property type="gene ID" value="LOC100160029"/>
</dbReference>
<dbReference type="OrthoDB" id="45365at2759"/>
<sequence>MTIPKTIRSKPRRSGGLQKVILMFTYSPGKGNFISWYDPTNNLCRIAQVMNENCLIRHLALIADQFVIAIGHTDVGCKSNLFIEILDIFSRECSWVSMVNTLVYRRHLGVGILNNSVYAVGGENGNISLNSVEVFDVNLEEWRMVSSMAIKRCDVGVGILNNLLYAVGGFDISAREHLNSVECYDPSLDAWKLVAPMSKSRSNFGIGVLDGVIYAVGGANILEGCNSVSVEAYRPSVGVWTPVADMLSGYTSCPVTTVSDGLLYVVGNTDSIDMLTIQVYNPNTNTWKLMNTCLDDVGFILAAVASDRPSCFNTD</sequence>
<proteinExistence type="predicted"/>
<dbReference type="SUPFAM" id="SSF117281">
    <property type="entry name" value="Kelch motif"/>
    <property type="match status" value="1"/>
</dbReference>
<dbReference type="InterPro" id="IPR015915">
    <property type="entry name" value="Kelch-typ_b-propeller"/>
</dbReference>
<keyword evidence="4" id="KW-1185">Reference proteome</keyword>
<dbReference type="Gene3D" id="2.120.10.80">
    <property type="entry name" value="Kelch-type beta propeller"/>
    <property type="match status" value="1"/>
</dbReference>
<protein>
    <submittedName>
        <fullName evidence="3">Uncharacterized protein</fullName>
    </submittedName>
</protein>
<dbReference type="AlphaFoldDB" id="A0A8R2JU64"/>
<organism evidence="3 4">
    <name type="scientific">Acyrthosiphon pisum</name>
    <name type="common">Pea aphid</name>
    <dbReference type="NCBI Taxonomy" id="7029"/>
    <lineage>
        <taxon>Eukaryota</taxon>
        <taxon>Metazoa</taxon>
        <taxon>Ecdysozoa</taxon>
        <taxon>Arthropoda</taxon>
        <taxon>Hexapoda</taxon>
        <taxon>Insecta</taxon>
        <taxon>Pterygota</taxon>
        <taxon>Neoptera</taxon>
        <taxon>Paraneoptera</taxon>
        <taxon>Hemiptera</taxon>
        <taxon>Sternorrhyncha</taxon>
        <taxon>Aphidomorpha</taxon>
        <taxon>Aphidoidea</taxon>
        <taxon>Aphididae</taxon>
        <taxon>Macrosiphini</taxon>
        <taxon>Acyrthosiphon</taxon>
    </lineage>
</organism>
<accession>A0A8R2JU64</accession>
<evidence type="ECO:0000256" key="2">
    <source>
        <dbReference type="ARBA" id="ARBA00022737"/>
    </source>
</evidence>
<reference evidence="4" key="1">
    <citation type="submission" date="2010-06" db="EMBL/GenBank/DDBJ databases">
        <authorList>
            <person name="Jiang H."/>
            <person name="Abraham K."/>
            <person name="Ali S."/>
            <person name="Alsbrooks S.L."/>
            <person name="Anim B.N."/>
            <person name="Anosike U.S."/>
            <person name="Attaway T."/>
            <person name="Bandaranaike D.P."/>
            <person name="Battles P.K."/>
            <person name="Bell S.N."/>
            <person name="Bell A.V."/>
            <person name="Beltran B."/>
            <person name="Bickham C."/>
            <person name="Bustamante Y."/>
            <person name="Caleb T."/>
            <person name="Canada A."/>
            <person name="Cardenas V."/>
            <person name="Carter K."/>
            <person name="Chacko J."/>
            <person name="Chandrabose M.N."/>
            <person name="Chavez D."/>
            <person name="Chavez A."/>
            <person name="Chen L."/>
            <person name="Chu H.-S."/>
            <person name="Claassen K.J."/>
            <person name="Cockrell R."/>
            <person name="Collins M."/>
            <person name="Cooper J.A."/>
            <person name="Cree A."/>
            <person name="Curry S.M."/>
            <person name="Da Y."/>
            <person name="Dao M.D."/>
            <person name="Das B."/>
            <person name="Davila M.-L."/>
            <person name="Davy-Carroll L."/>
            <person name="Denson S."/>
            <person name="Dinh H."/>
            <person name="Ebong V.E."/>
            <person name="Edwards J.R."/>
            <person name="Egan A."/>
            <person name="El-Daye J."/>
            <person name="Escobedo L."/>
            <person name="Fernandez S."/>
            <person name="Fernando P.R."/>
            <person name="Flagg N."/>
            <person name="Forbes L.D."/>
            <person name="Fowler R.G."/>
            <person name="Fu Q."/>
            <person name="Gabisi R.A."/>
            <person name="Ganer J."/>
            <person name="Garbino Pronczuk A."/>
            <person name="Garcia R.M."/>
            <person name="Garner T."/>
            <person name="Garrett T.E."/>
            <person name="Gonzalez D.A."/>
            <person name="Hamid H."/>
            <person name="Hawkins E.S."/>
            <person name="Hirani K."/>
            <person name="Hogues M.E."/>
            <person name="Hollins B."/>
            <person name="Hsiao C.-H."/>
            <person name="Jabil R."/>
            <person name="James M.L."/>
            <person name="Jhangiani S.N."/>
            <person name="Johnson B."/>
            <person name="Johnson Q."/>
            <person name="Joshi V."/>
            <person name="Kalu J.B."/>
            <person name="Kam C."/>
            <person name="Kashfia A."/>
            <person name="Keebler J."/>
            <person name="Kisamo H."/>
            <person name="Kovar C.L."/>
            <person name="Lago L.A."/>
            <person name="Lai C.-Y."/>
            <person name="Laidlaw J."/>
            <person name="Lara F."/>
            <person name="Le T.-K."/>
            <person name="Lee S.L."/>
            <person name="Legall F.H."/>
            <person name="Lemon S.J."/>
            <person name="Lewis L.R."/>
            <person name="Li B."/>
            <person name="Liu Y."/>
            <person name="Liu Y.-S."/>
            <person name="Lopez J."/>
            <person name="Lozado R.J."/>
            <person name="Lu J."/>
            <person name="Madu R.C."/>
            <person name="Maheshwari M."/>
            <person name="Maheshwari R."/>
            <person name="Malloy K."/>
            <person name="Martinez E."/>
            <person name="Mathew T."/>
            <person name="Mercado I.C."/>
            <person name="Mercado C."/>
            <person name="Meyer B."/>
            <person name="Montgomery K."/>
            <person name="Morgan M.B."/>
            <person name="Munidasa M."/>
            <person name="Nazareth L.V."/>
            <person name="Nelson J."/>
            <person name="Ng B.M."/>
            <person name="Nguyen N.B."/>
            <person name="Nguyen P.Q."/>
            <person name="Nguyen T."/>
            <person name="Obregon M."/>
            <person name="Okwuonu G.O."/>
            <person name="Onwere C.G."/>
            <person name="Orozco G."/>
            <person name="Parra A."/>
            <person name="Patel S."/>
            <person name="Patil S."/>
            <person name="Perez A."/>
            <person name="Perez Y."/>
            <person name="Pham C."/>
            <person name="Primus E.L."/>
            <person name="Pu L.-L."/>
            <person name="Puazo M."/>
            <person name="Qin X."/>
            <person name="Quiroz J.B."/>
            <person name="Reese J."/>
            <person name="Richards S."/>
            <person name="Rives C.M."/>
            <person name="Robberts R."/>
            <person name="Ruiz S.J."/>
            <person name="Ruiz M.J."/>
            <person name="Santibanez J."/>
            <person name="Schneider B.W."/>
            <person name="Sisson I."/>
            <person name="Smith M."/>
            <person name="Sodergren E."/>
            <person name="Song X.-Z."/>
            <person name="Song B.B."/>
            <person name="Summersgill H."/>
            <person name="Thelus R."/>
            <person name="Thornton R.D."/>
            <person name="Trejos Z.Y."/>
            <person name="Usmani K."/>
            <person name="Vattathil S."/>
            <person name="Villasana D."/>
            <person name="Walker D.L."/>
            <person name="Wang S."/>
            <person name="Wang K."/>
            <person name="White C.S."/>
            <person name="Williams A.C."/>
            <person name="Williamson J."/>
            <person name="Wilson K."/>
            <person name="Woghiren I.O."/>
            <person name="Woodworth J.R."/>
            <person name="Worley K.C."/>
            <person name="Wright R.A."/>
            <person name="Wu W."/>
            <person name="Young L."/>
            <person name="Zhang L."/>
            <person name="Zhang J."/>
            <person name="Zhu Y."/>
            <person name="Muzny D.M."/>
            <person name="Weinstock G."/>
            <person name="Gibbs R.A."/>
        </authorList>
    </citation>
    <scope>NUCLEOTIDE SEQUENCE [LARGE SCALE GENOMIC DNA]</scope>
    <source>
        <strain evidence="4">LSR1</strain>
    </source>
</reference>
<keyword evidence="2" id="KW-0677">Repeat</keyword>
<dbReference type="GeneID" id="100160029"/>